<dbReference type="GO" id="GO:0065002">
    <property type="term" value="P:intracellular protein transmembrane transport"/>
    <property type="evidence" value="ECO:0007669"/>
    <property type="project" value="TreeGrafter"/>
</dbReference>
<reference evidence="5" key="1">
    <citation type="submission" date="2017-02" db="UniProtKB">
        <authorList>
            <consortium name="WormBaseParasite"/>
        </authorList>
    </citation>
    <scope>IDENTIFICATION</scope>
</reference>
<evidence type="ECO:0000313" key="3">
    <source>
        <dbReference type="Proteomes" id="UP000038040"/>
    </source>
</evidence>
<proteinExistence type="predicted"/>
<dbReference type="STRING" id="318479.A0A0N4U458"/>
<dbReference type="GO" id="GO:0090314">
    <property type="term" value="P:positive regulation of protein targeting to membrane"/>
    <property type="evidence" value="ECO:0007669"/>
    <property type="project" value="TreeGrafter"/>
</dbReference>
<dbReference type="InterPro" id="IPR038983">
    <property type="entry name" value="C2CD5"/>
</dbReference>
<dbReference type="GO" id="GO:0010828">
    <property type="term" value="P:positive regulation of D-glucose transmembrane transport"/>
    <property type="evidence" value="ECO:0007669"/>
    <property type="project" value="TreeGrafter"/>
</dbReference>
<accession>A0A0N4U458</accession>
<dbReference type="PANTHER" id="PTHR37412">
    <property type="entry name" value="C2 DOMAIN-CONTAINING PROTEIN 5"/>
    <property type="match status" value="1"/>
</dbReference>
<dbReference type="InterPro" id="IPR037785">
    <property type="entry name" value="C2_C2CD5"/>
</dbReference>
<feature type="domain" description="C2" evidence="1">
    <location>
        <begin position="1"/>
        <end position="117"/>
    </location>
</feature>
<name>A0A0N4U458_DRAME</name>
<protein>
    <submittedName>
        <fullName evidence="5">C2 domain-containing protein</fullName>
    </submittedName>
</protein>
<dbReference type="Pfam" id="PF23025">
    <property type="entry name" value="YbjQ_2"/>
    <property type="match status" value="3"/>
</dbReference>
<gene>
    <name evidence="2" type="ORF">DME_LOCUS5912</name>
</gene>
<dbReference type="InterPro" id="IPR056431">
    <property type="entry name" value="C2CD5_YbjQ-rel_dom"/>
</dbReference>
<dbReference type="PANTHER" id="PTHR37412:SF2">
    <property type="entry name" value="C2 DOMAIN-CONTAINING PROTEIN 5"/>
    <property type="match status" value="1"/>
</dbReference>
<dbReference type="GO" id="GO:0005509">
    <property type="term" value="F:calcium ion binding"/>
    <property type="evidence" value="ECO:0007669"/>
    <property type="project" value="TreeGrafter"/>
</dbReference>
<dbReference type="InterPro" id="IPR000008">
    <property type="entry name" value="C2_dom"/>
</dbReference>
<dbReference type="GO" id="GO:0072659">
    <property type="term" value="P:protein localization to plasma membrane"/>
    <property type="evidence" value="ECO:0007669"/>
    <property type="project" value="TreeGrafter"/>
</dbReference>
<evidence type="ECO:0000259" key="1">
    <source>
        <dbReference type="PROSITE" id="PS50004"/>
    </source>
</evidence>
<evidence type="ECO:0000313" key="5">
    <source>
        <dbReference type="WBParaSite" id="DME_0000155201-mRNA-1"/>
    </source>
</evidence>
<dbReference type="WBParaSite" id="DME_0000155201-mRNA-1">
    <property type="protein sequence ID" value="DME_0000155201-mRNA-1"/>
    <property type="gene ID" value="DME_0000155201"/>
</dbReference>
<evidence type="ECO:0000313" key="4">
    <source>
        <dbReference type="Proteomes" id="UP000274756"/>
    </source>
</evidence>
<keyword evidence="4" id="KW-1185">Reference proteome</keyword>
<dbReference type="SMART" id="SM00239">
    <property type="entry name" value="C2"/>
    <property type="match status" value="1"/>
</dbReference>
<organism evidence="3 5">
    <name type="scientific">Dracunculus medinensis</name>
    <name type="common">Guinea worm</name>
    <dbReference type="NCBI Taxonomy" id="318479"/>
    <lineage>
        <taxon>Eukaryota</taxon>
        <taxon>Metazoa</taxon>
        <taxon>Ecdysozoa</taxon>
        <taxon>Nematoda</taxon>
        <taxon>Chromadorea</taxon>
        <taxon>Rhabditida</taxon>
        <taxon>Spirurina</taxon>
        <taxon>Dracunculoidea</taxon>
        <taxon>Dracunculidae</taxon>
        <taxon>Dracunculus</taxon>
    </lineage>
</organism>
<dbReference type="Proteomes" id="UP000038040">
    <property type="component" value="Unplaced"/>
</dbReference>
<dbReference type="GO" id="GO:0005544">
    <property type="term" value="F:calcium-dependent phospholipid binding"/>
    <property type="evidence" value="ECO:0007669"/>
    <property type="project" value="InterPro"/>
</dbReference>
<dbReference type="EMBL" id="UYYG01001153">
    <property type="protein sequence ID" value="VDN55939.1"/>
    <property type="molecule type" value="Genomic_DNA"/>
</dbReference>
<dbReference type="CDD" id="cd08688">
    <property type="entry name" value="C2_KIAA0528-like"/>
    <property type="match status" value="1"/>
</dbReference>
<dbReference type="Proteomes" id="UP000274756">
    <property type="component" value="Unassembled WGS sequence"/>
</dbReference>
<evidence type="ECO:0000313" key="2">
    <source>
        <dbReference type="EMBL" id="VDN55939.1"/>
    </source>
</evidence>
<dbReference type="SUPFAM" id="SSF49562">
    <property type="entry name" value="C2 domain (Calcium/lipid-binding domain, CaLB)"/>
    <property type="match status" value="1"/>
</dbReference>
<dbReference type="Pfam" id="PF00168">
    <property type="entry name" value="C2"/>
    <property type="match status" value="1"/>
</dbReference>
<dbReference type="PROSITE" id="PS50004">
    <property type="entry name" value="C2"/>
    <property type="match status" value="1"/>
</dbReference>
<reference evidence="2 4" key="2">
    <citation type="submission" date="2018-11" db="EMBL/GenBank/DDBJ databases">
        <authorList>
            <consortium name="Pathogen Informatics"/>
        </authorList>
    </citation>
    <scope>NUCLEOTIDE SEQUENCE [LARGE SCALE GENOMIC DNA]</scope>
</reference>
<dbReference type="AlphaFoldDB" id="A0A0N4U458"/>
<sequence>MYIPCSNENSPARLSVRVLEARNLPIMDKSNDTTDAFVEVFLGSQIYKTEICCKNLSPIWNSEEFIFETDEQSLFDNHLSFRIMDHDTYSANDAIGRIFFDVNMLVARIRHSETETYFTEISAWLPIYDTILGLRGELHVYISLKLLVLNATAKYIHVLSSNCFLYEHIQHVSRTKRGFLNFSAKIIPPHLRIVSILGLLSDIQTISDPEYQWIDRIRSPRASNEARQYIIRKSLRDLARNIARKAYSLGANAIFGYNEFADIEGESTGQISFRVYGTALKLVLCDKEDAVVEKILYPLISLSILPIPYVLGFAAIVCARVVHILEDDDDIDETKKKWWNELKLELLRQAFRLGCNVVISYAEQLTVRGKIALLSCSGSAVSVALTKNSLPVKSCSFFHVPYSSDAVPFNVVLTKCVLCKSIKHQHFGIWRIFKYYYYSSGQCADLVISSCCVPAPNLLIGQRLPLQVHVIRKITSPEFDEQTALEISRALPFMEHELYDKIVQEARSINIHFNAIFDLKTFIILSESFILAVASGTVCAIKCLGSRSSVSSAALTDRRLADNRRFSWTSVCDAMRSKNLNSSTSNNSTMILKVIPLRTSLVVAEDGNHRHRGKMEKIVEKFRKKAISRSQFTRIVFERDVGLQMGVVAERESILNNDIAGVHILGTSDKFAVTCEPHQESSHLLNRYTAVFVRETSESVKEMDLDSIIEMVFNDSLISVRNHASAIGCSGLASFSIVSTDFHACRDRVQILLLITGDLLYKTCL</sequence>
<dbReference type="InterPro" id="IPR035892">
    <property type="entry name" value="C2_domain_sf"/>
</dbReference>
<dbReference type="GO" id="GO:0005886">
    <property type="term" value="C:plasma membrane"/>
    <property type="evidence" value="ECO:0007669"/>
    <property type="project" value="TreeGrafter"/>
</dbReference>
<dbReference type="OrthoDB" id="419768at2759"/>
<dbReference type="Gene3D" id="2.60.40.150">
    <property type="entry name" value="C2 domain"/>
    <property type="match status" value="1"/>
</dbReference>
<dbReference type="GO" id="GO:0031340">
    <property type="term" value="P:positive regulation of vesicle fusion"/>
    <property type="evidence" value="ECO:0007669"/>
    <property type="project" value="TreeGrafter"/>
</dbReference>